<keyword evidence="6" id="KW-0472">Membrane</keyword>
<keyword evidence="6" id="KW-1133">Transmembrane helix</keyword>
<feature type="transmembrane region" description="Helical" evidence="6">
    <location>
        <begin position="182"/>
        <end position="203"/>
    </location>
</feature>
<dbReference type="InterPro" id="IPR007348">
    <property type="entry name" value="CopC_dom"/>
</dbReference>
<dbReference type="Proteomes" id="UP001500622">
    <property type="component" value="Unassembled WGS sequence"/>
</dbReference>
<proteinExistence type="predicted"/>
<evidence type="ECO:0000256" key="2">
    <source>
        <dbReference type="ARBA" id="ARBA00022723"/>
    </source>
</evidence>
<comment type="caution">
    <text evidence="8">The sequence shown here is derived from an EMBL/GenBank/DDBJ whole genome shotgun (WGS) entry which is preliminary data.</text>
</comment>
<keyword evidence="4" id="KW-0186">Copper</keyword>
<dbReference type="InterPro" id="IPR014756">
    <property type="entry name" value="Ig_E-set"/>
</dbReference>
<keyword evidence="6" id="KW-0812">Transmembrane</keyword>
<organism evidence="8 9">
    <name type="scientific">Georgenia halophila</name>
    <dbReference type="NCBI Taxonomy" id="620889"/>
    <lineage>
        <taxon>Bacteria</taxon>
        <taxon>Bacillati</taxon>
        <taxon>Actinomycetota</taxon>
        <taxon>Actinomycetes</taxon>
        <taxon>Micrococcales</taxon>
        <taxon>Bogoriellaceae</taxon>
        <taxon>Georgenia</taxon>
    </lineage>
</organism>
<evidence type="ECO:0000313" key="8">
    <source>
        <dbReference type="EMBL" id="GAA4427145.1"/>
    </source>
</evidence>
<evidence type="ECO:0000256" key="4">
    <source>
        <dbReference type="ARBA" id="ARBA00023008"/>
    </source>
</evidence>
<dbReference type="SUPFAM" id="SSF81296">
    <property type="entry name" value="E set domains"/>
    <property type="match status" value="1"/>
</dbReference>
<keyword evidence="2" id="KW-0479">Metal-binding</keyword>
<evidence type="ECO:0000256" key="3">
    <source>
        <dbReference type="ARBA" id="ARBA00022729"/>
    </source>
</evidence>
<dbReference type="PANTHER" id="PTHR34820:SF4">
    <property type="entry name" value="INNER MEMBRANE PROTEIN YEBZ"/>
    <property type="match status" value="1"/>
</dbReference>
<dbReference type="PANTHER" id="PTHR34820">
    <property type="entry name" value="INNER MEMBRANE PROTEIN YEBZ"/>
    <property type="match status" value="1"/>
</dbReference>
<dbReference type="RefSeq" id="WP_345216755.1">
    <property type="nucleotide sequence ID" value="NZ_BAABGN010000011.1"/>
</dbReference>
<sequence>MPDARARSLFLTSLVMVATVLASLVMVATAPRAAAHDVLLEASPADGETLTEAPDQVTLTFSNELIDSNRAIVVTDSSGQTVAEGAPALDGATATLEVPEPLADGDYTVTWSVVSSDGHRVEGEYPFTVAADDGEEATSASGSTTTAGVPESTATPDEAGTSGELAGEDSEATGPPLDLPPWAAIAVGLAILAGLVMAIVRLVRSRR</sequence>
<dbReference type="Gene3D" id="2.60.40.1220">
    <property type="match status" value="1"/>
</dbReference>
<dbReference type="InterPro" id="IPR014755">
    <property type="entry name" value="Cu-Rt/internalin_Ig-like"/>
</dbReference>
<feature type="region of interest" description="Disordered" evidence="5">
    <location>
        <begin position="130"/>
        <end position="175"/>
    </location>
</feature>
<feature type="compositionally biased region" description="Low complexity" evidence="5">
    <location>
        <begin position="137"/>
        <end position="148"/>
    </location>
</feature>
<accession>A0ABP8LDY0</accession>
<feature type="domain" description="CopC" evidence="7">
    <location>
        <begin position="36"/>
        <end position="129"/>
    </location>
</feature>
<dbReference type="EMBL" id="BAABGN010000011">
    <property type="protein sequence ID" value="GAA4427145.1"/>
    <property type="molecule type" value="Genomic_DNA"/>
</dbReference>
<evidence type="ECO:0000256" key="1">
    <source>
        <dbReference type="ARBA" id="ARBA00004196"/>
    </source>
</evidence>
<reference evidence="9" key="1">
    <citation type="journal article" date="2019" name="Int. J. Syst. Evol. Microbiol.">
        <title>The Global Catalogue of Microorganisms (GCM) 10K type strain sequencing project: providing services to taxonomists for standard genome sequencing and annotation.</title>
        <authorList>
            <consortium name="The Broad Institute Genomics Platform"/>
            <consortium name="The Broad Institute Genome Sequencing Center for Infectious Disease"/>
            <person name="Wu L."/>
            <person name="Ma J."/>
        </authorList>
    </citation>
    <scope>NUCLEOTIDE SEQUENCE [LARGE SCALE GENOMIC DNA]</scope>
    <source>
        <strain evidence="9">JCM 17810</strain>
    </source>
</reference>
<dbReference type="InterPro" id="IPR032694">
    <property type="entry name" value="CopC/D"/>
</dbReference>
<evidence type="ECO:0000313" key="9">
    <source>
        <dbReference type="Proteomes" id="UP001500622"/>
    </source>
</evidence>
<keyword evidence="9" id="KW-1185">Reference proteome</keyword>
<dbReference type="Pfam" id="PF04234">
    <property type="entry name" value="CopC"/>
    <property type="match status" value="1"/>
</dbReference>
<protein>
    <recommendedName>
        <fullName evidence="7">CopC domain-containing protein</fullName>
    </recommendedName>
</protein>
<keyword evidence="3" id="KW-0732">Signal</keyword>
<gene>
    <name evidence="8" type="ORF">GCM10023169_26750</name>
</gene>
<evidence type="ECO:0000259" key="7">
    <source>
        <dbReference type="Pfam" id="PF04234"/>
    </source>
</evidence>
<evidence type="ECO:0000256" key="6">
    <source>
        <dbReference type="SAM" id="Phobius"/>
    </source>
</evidence>
<comment type="subcellular location">
    <subcellularLocation>
        <location evidence="1">Cell envelope</location>
    </subcellularLocation>
</comment>
<name>A0ABP8LDY0_9MICO</name>
<evidence type="ECO:0000256" key="5">
    <source>
        <dbReference type="SAM" id="MobiDB-lite"/>
    </source>
</evidence>